<proteinExistence type="predicted"/>
<feature type="chain" id="PRO_5045783249" evidence="1">
    <location>
        <begin position="19"/>
        <end position="484"/>
    </location>
</feature>
<gene>
    <name evidence="3" type="primary">LOC124810020</name>
</gene>
<evidence type="ECO:0000256" key="1">
    <source>
        <dbReference type="SAM" id="SignalP"/>
    </source>
</evidence>
<name>A0ABM4B2G4_HYDVU</name>
<keyword evidence="1" id="KW-0732">Signal</keyword>
<evidence type="ECO:0000313" key="3">
    <source>
        <dbReference type="RefSeq" id="XP_065642975.1"/>
    </source>
</evidence>
<feature type="signal peptide" evidence="1">
    <location>
        <begin position="1"/>
        <end position="18"/>
    </location>
</feature>
<dbReference type="PROSITE" id="PS51257">
    <property type="entry name" value="PROKAR_LIPOPROTEIN"/>
    <property type="match status" value="1"/>
</dbReference>
<evidence type="ECO:0000313" key="2">
    <source>
        <dbReference type="Proteomes" id="UP001652625"/>
    </source>
</evidence>
<keyword evidence="2" id="KW-1185">Reference proteome</keyword>
<accession>A0ABM4B2G4</accession>
<reference evidence="3" key="2">
    <citation type="submission" date="2025-08" db="UniProtKB">
        <authorList>
            <consortium name="RefSeq"/>
        </authorList>
    </citation>
    <scope>IDENTIFICATION</scope>
</reference>
<sequence>MLYKSRIILVCFFGVVAPHSWMSCPSSLLMSLGRGGVQSKACDGDPQSDLVPITQLQAGDRLKVGWPSNNHAGGYVRLSLVSLGQHTDENFQKNVLKFVCYGSDMRVNNIKASKYGDCYHPCNARPGCEFQSESNDFERYDTTIGIPTNLKDGDYVLQAAMLVGNSEAPYYSCARLKITGGNPSFNCFSKEDPITYSCLKSNGPALETHFLKTDINNTYINKKLYQYGYRVCSTRGEFCYHLNGSIGGIDDDIYKVPINVECDPRISCINSVDTSCETNNPSMKYILTPGVSPKQPNCNKKTVTPYPLSSCNDKRQNRDEEGIDCGGVFCEPCPTLSLNDSGSFDYFVKPINQTTILWGQGRSGGMFQITVMLKKDVPTEQCWQLTLQYGRPLLFKSDGSAPVEKSVWNDGVLVYVNPASNIITIEKQSWSANPKTGQKLVINFVAYPYPLDPDQQPWTDSNMKPLTASFEIKPKENCFNKPLK</sequence>
<reference evidence="2" key="1">
    <citation type="submission" date="2025-05" db="UniProtKB">
        <authorList>
            <consortium name="RefSeq"/>
        </authorList>
    </citation>
    <scope>NUCLEOTIDE SEQUENCE [LARGE SCALE GENOMIC DNA]</scope>
</reference>
<organism evidence="2 3">
    <name type="scientific">Hydra vulgaris</name>
    <name type="common">Hydra</name>
    <name type="synonym">Hydra attenuata</name>
    <dbReference type="NCBI Taxonomy" id="6087"/>
    <lineage>
        <taxon>Eukaryota</taxon>
        <taxon>Metazoa</taxon>
        <taxon>Cnidaria</taxon>
        <taxon>Hydrozoa</taxon>
        <taxon>Hydroidolina</taxon>
        <taxon>Anthoathecata</taxon>
        <taxon>Aplanulata</taxon>
        <taxon>Hydridae</taxon>
        <taxon>Hydra</taxon>
    </lineage>
</organism>
<dbReference type="Gene3D" id="2.70.50.70">
    <property type="match status" value="1"/>
</dbReference>
<dbReference type="Proteomes" id="UP001652625">
    <property type="component" value="Chromosome 01"/>
</dbReference>
<dbReference type="GeneID" id="124810020"/>
<protein>
    <submittedName>
        <fullName evidence="3">Uncharacterized protein LOC124810020 isoform X2</fullName>
    </submittedName>
</protein>
<dbReference type="RefSeq" id="XP_065642975.1">
    <property type="nucleotide sequence ID" value="XM_065786903.1"/>
</dbReference>